<comment type="caution">
    <text evidence="3">The sequence shown here is derived from an EMBL/GenBank/DDBJ whole genome shotgun (WGS) entry which is preliminary data.</text>
</comment>
<evidence type="ECO:0000313" key="3">
    <source>
        <dbReference type="EMBL" id="KIL42946.1"/>
    </source>
</evidence>
<organism evidence="3 4">
    <name type="scientific">Jeotgalibacillus campisalis</name>
    <dbReference type="NCBI Taxonomy" id="220754"/>
    <lineage>
        <taxon>Bacteria</taxon>
        <taxon>Bacillati</taxon>
        <taxon>Bacillota</taxon>
        <taxon>Bacilli</taxon>
        <taxon>Bacillales</taxon>
        <taxon>Caryophanaceae</taxon>
        <taxon>Jeotgalibacillus</taxon>
    </lineage>
</organism>
<dbReference type="EC" id="1.11.1.15" evidence="3"/>
<proteinExistence type="predicted"/>
<dbReference type="Proteomes" id="UP000031972">
    <property type="component" value="Unassembled WGS sequence"/>
</dbReference>
<dbReference type="InterPro" id="IPR000866">
    <property type="entry name" value="AhpC/TSA"/>
</dbReference>
<dbReference type="PATRIC" id="fig|220754.4.peg.3363"/>
<keyword evidence="3" id="KW-0560">Oxidoreductase</keyword>
<evidence type="ECO:0000313" key="4">
    <source>
        <dbReference type="Proteomes" id="UP000031972"/>
    </source>
</evidence>
<dbReference type="PANTHER" id="PTHR42852">
    <property type="entry name" value="THIOL:DISULFIDE INTERCHANGE PROTEIN DSBE"/>
    <property type="match status" value="1"/>
</dbReference>
<dbReference type="PANTHER" id="PTHR42852:SF17">
    <property type="entry name" value="THIOREDOXIN-LIKE PROTEIN HI_1115"/>
    <property type="match status" value="1"/>
</dbReference>
<dbReference type="AlphaFoldDB" id="A0A0C2VEI9"/>
<dbReference type="InterPro" id="IPR017937">
    <property type="entry name" value="Thioredoxin_CS"/>
</dbReference>
<dbReference type="GO" id="GO:0004601">
    <property type="term" value="F:peroxidase activity"/>
    <property type="evidence" value="ECO:0007669"/>
    <property type="project" value="UniProtKB-KW"/>
</dbReference>
<keyword evidence="1" id="KW-1015">Disulfide bond</keyword>
<dbReference type="PROSITE" id="PS00194">
    <property type="entry name" value="THIOREDOXIN_1"/>
    <property type="match status" value="1"/>
</dbReference>
<dbReference type="SUPFAM" id="SSF52833">
    <property type="entry name" value="Thioredoxin-like"/>
    <property type="match status" value="1"/>
</dbReference>
<dbReference type="Pfam" id="PF00578">
    <property type="entry name" value="AhpC-TSA"/>
    <property type="match status" value="1"/>
</dbReference>
<name>A0A0C2VEI9_9BACL</name>
<dbReference type="InterPro" id="IPR013766">
    <property type="entry name" value="Thioredoxin_domain"/>
</dbReference>
<protein>
    <submittedName>
        <fullName evidence="3">Peroxiredoxin</fullName>
        <ecNumber evidence="3">1.11.1.15</ecNumber>
    </submittedName>
</protein>
<evidence type="ECO:0000259" key="2">
    <source>
        <dbReference type="PROSITE" id="PS51352"/>
    </source>
</evidence>
<feature type="domain" description="Thioredoxin" evidence="2">
    <location>
        <begin position="11"/>
        <end position="151"/>
    </location>
</feature>
<keyword evidence="4" id="KW-1185">Reference proteome</keyword>
<sequence length="151" mass="16937">MAVTNEPVEAAFSAAAAPDFSLQNLQGETIQLSDLRGKTVVVNFWTTWCPPCHDEIPELEAFYSEYIKENPDVVLLGVNLTKEDHGEESIQHFVKANLMTFPILLDSDGETQKNYQILTIPTTFIVDKEGVIKQKIMGPVTKDELIEQVKQ</sequence>
<dbReference type="InterPro" id="IPR036249">
    <property type="entry name" value="Thioredoxin-like_sf"/>
</dbReference>
<dbReference type="Gene3D" id="3.40.30.10">
    <property type="entry name" value="Glutaredoxin"/>
    <property type="match status" value="1"/>
</dbReference>
<evidence type="ECO:0000256" key="1">
    <source>
        <dbReference type="ARBA" id="ARBA00023157"/>
    </source>
</evidence>
<reference evidence="3 4" key="1">
    <citation type="submission" date="2015-01" db="EMBL/GenBank/DDBJ databases">
        <title>Jeotgalibacillus campisalis genome sequencing.</title>
        <authorList>
            <person name="Goh K.M."/>
            <person name="Chan K.-G."/>
            <person name="Yaakop A.S."/>
            <person name="Ee R."/>
            <person name="Gan H.M."/>
            <person name="Chan C.S."/>
        </authorList>
    </citation>
    <scope>NUCLEOTIDE SEQUENCE [LARGE SCALE GENOMIC DNA]</scope>
    <source>
        <strain evidence="3 4">SF-57</strain>
    </source>
</reference>
<dbReference type="CDD" id="cd02966">
    <property type="entry name" value="TlpA_like_family"/>
    <property type="match status" value="1"/>
</dbReference>
<accession>A0A0C2VEI9</accession>
<dbReference type="InterPro" id="IPR050553">
    <property type="entry name" value="Thioredoxin_ResA/DsbE_sf"/>
</dbReference>
<dbReference type="EMBL" id="JXRR01000022">
    <property type="protein sequence ID" value="KIL42946.1"/>
    <property type="molecule type" value="Genomic_DNA"/>
</dbReference>
<gene>
    <name evidence="3" type="ORF">KR50_33490</name>
</gene>
<dbReference type="PROSITE" id="PS51352">
    <property type="entry name" value="THIOREDOXIN_2"/>
    <property type="match status" value="1"/>
</dbReference>
<keyword evidence="3" id="KW-0575">Peroxidase</keyword>